<sequence>MLYKRIFSFGLVVSSFLCLPVTARCQFPNAEKDIFSPLKQCADSLRKAEGPTITPAEVLNILDSNPPARVSVALPVTIKKQLLSASALYQQNLAAVGLVAMCAVSNPLRGVQLNHASGFVITADGVFITNYHVLYSYAHSHSMHDWGTLLVRLGNGKVYGVRKILMFSEHDDLAVLQLDVKQETLPYISLAPKDATIGEAIYVLSNSDKQLYSITTGIVSDKYNQSMGGPSGVASFDRNLLSITAEFAVGASGGPILDGNGNLVGIVSSTHVIEQMNTGHPQSQMTIKNAIPVSSLQKLTR</sequence>
<dbReference type="PANTHER" id="PTHR43019">
    <property type="entry name" value="SERINE ENDOPROTEASE DEGS"/>
    <property type="match status" value="1"/>
</dbReference>
<proteinExistence type="predicted"/>
<keyword evidence="3" id="KW-1185">Reference proteome</keyword>
<name>A0A173MIA6_9BACT</name>
<evidence type="ECO:0000256" key="1">
    <source>
        <dbReference type="SAM" id="SignalP"/>
    </source>
</evidence>
<reference evidence="3" key="1">
    <citation type="submission" date="2017-01" db="EMBL/GenBank/DDBJ databases">
        <authorList>
            <person name="Varghese N."/>
            <person name="Submissions S."/>
        </authorList>
    </citation>
    <scope>NUCLEOTIDE SEQUENCE [LARGE SCALE GENOMIC DNA]</scope>
    <source>
        <strain evidence="3">DSM 21054</strain>
    </source>
</reference>
<evidence type="ECO:0000313" key="2">
    <source>
        <dbReference type="EMBL" id="SIS90900.1"/>
    </source>
</evidence>
<organism evidence="2 3">
    <name type="scientific">Filimonas lacunae</name>
    <dbReference type="NCBI Taxonomy" id="477680"/>
    <lineage>
        <taxon>Bacteria</taxon>
        <taxon>Pseudomonadati</taxon>
        <taxon>Bacteroidota</taxon>
        <taxon>Chitinophagia</taxon>
        <taxon>Chitinophagales</taxon>
        <taxon>Chitinophagaceae</taxon>
        <taxon>Filimonas</taxon>
    </lineage>
</organism>
<dbReference type="Gene3D" id="2.40.10.120">
    <property type="match status" value="1"/>
</dbReference>
<dbReference type="Pfam" id="PF13365">
    <property type="entry name" value="Trypsin_2"/>
    <property type="match status" value="1"/>
</dbReference>
<keyword evidence="1" id="KW-0732">Signal</keyword>
<dbReference type="AlphaFoldDB" id="A0A173MIA6"/>
<dbReference type="KEGG" id="fln:FLA_3377"/>
<protein>
    <submittedName>
        <fullName evidence="2">Trypsin-like peptidase domain-containing protein</fullName>
    </submittedName>
</protein>
<accession>A0A173MIA6</accession>
<dbReference type="SUPFAM" id="SSF50494">
    <property type="entry name" value="Trypsin-like serine proteases"/>
    <property type="match status" value="1"/>
</dbReference>
<feature type="signal peptide" evidence="1">
    <location>
        <begin position="1"/>
        <end position="23"/>
    </location>
</feature>
<feature type="chain" id="PRO_5030023001" evidence="1">
    <location>
        <begin position="24"/>
        <end position="301"/>
    </location>
</feature>
<dbReference type="RefSeq" id="WP_076377491.1">
    <property type="nucleotide sequence ID" value="NZ_AP017422.1"/>
</dbReference>
<dbReference type="InterPro" id="IPR009003">
    <property type="entry name" value="Peptidase_S1_PA"/>
</dbReference>
<dbReference type="OrthoDB" id="636533at2"/>
<dbReference type="PANTHER" id="PTHR43019:SF23">
    <property type="entry name" value="PROTEASE DO-LIKE 5, CHLOROPLASTIC"/>
    <property type="match status" value="1"/>
</dbReference>
<evidence type="ECO:0000313" key="3">
    <source>
        <dbReference type="Proteomes" id="UP000186917"/>
    </source>
</evidence>
<dbReference type="Proteomes" id="UP000186917">
    <property type="component" value="Unassembled WGS sequence"/>
</dbReference>
<dbReference type="STRING" id="477680.SAMN05421788_10226"/>
<gene>
    <name evidence="2" type="ORF">SAMN05421788_10226</name>
</gene>
<dbReference type="EMBL" id="FTOR01000002">
    <property type="protein sequence ID" value="SIS90900.1"/>
    <property type="molecule type" value="Genomic_DNA"/>
</dbReference>